<sequence>MNNESCVYCHPTDEIVLWQNPQCRAIFIADSPFPGWCRVVWHEHIAELSDLRDDQRNSIMAVVAQVEAQLRQLLTPAKINIASLGTALPHLHWHIIPRYLDDSHFPEPVWSAARRAPTTKTLPENFIELMQERLAITLGA</sequence>
<evidence type="ECO:0000256" key="1">
    <source>
        <dbReference type="PROSITE-ProRule" id="PRU00464"/>
    </source>
</evidence>
<organism evidence="4 5">
    <name type="scientific">Serratia quinivorans</name>
    <dbReference type="NCBI Taxonomy" id="137545"/>
    <lineage>
        <taxon>Bacteria</taxon>
        <taxon>Pseudomonadati</taxon>
        <taxon>Pseudomonadota</taxon>
        <taxon>Gammaproteobacteria</taxon>
        <taxon>Enterobacterales</taxon>
        <taxon>Yersiniaceae</taxon>
        <taxon>Serratia</taxon>
    </lineage>
</organism>
<dbReference type="Gene3D" id="3.30.428.10">
    <property type="entry name" value="HIT-like"/>
    <property type="match status" value="1"/>
</dbReference>
<evidence type="ECO:0000313" key="3">
    <source>
        <dbReference type="EMBL" id="MEX3174729.1"/>
    </source>
</evidence>
<dbReference type="PROSITE" id="PS51084">
    <property type="entry name" value="HIT_2"/>
    <property type="match status" value="1"/>
</dbReference>
<protein>
    <submittedName>
        <fullName evidence="4">HIT domain</fullName>
    </submittedName>
    <submittedName>
        <fullName evidence="3">HIT family protein</fullName>
        <ecNumber evidence="3">2.1.1.-</ecNumber>
    </submittedName>
</protein>
<dbReference type="InterPro" id="IPR011146">
    <property type="entry name" value="HIT-like"/>
</dbReference>
<dbReference type="Pfam" id="PF01230">
    <property type="entry name" value="HIT"/>
    <property type="match status" value="1"/>
</dbReference>
<dbReference type="PIRSF" id="PIRSF000714">
    <property type="entry name" value="HIT"/>
    <property type="match status" value="1"/>
</dbReference>
<keyword evidence="3" id="KW-0808">Transferase</keyword>
<name>A0A379ZE28_9GAMM</name>
<dbReference type="EC" id="2.1.1.-" evidence="3"/>
<accession>A0A379ZE28</accession>
<dbReference type="EMBL" id="JBFQXQ010000004">
    <property type="protein sequence ID" value="MEX3174729.1"/>
    <property type="molecule type" value="Genomic_DNA"/>
</dbReference>
<reference evidence="3 6" key="2">
    <citation type="submission" date="2024-07" db="EMBL/GenBank/DDBJ databases">
        <title>Genomes of novel Serratia strains from suburban soil.</title>
        <authorList>
            <person name="Markert E.X."/>
            <person name="Severe K."/>
            <person name="Severe L."/>
            <person name="Twing K.I."/>
            <person name="Ward L.M."/>
        </authorList>
    </citation>
    <scope>NUCLEOTIDE SEQUENCE [LARGE SCALE GENOMIC DNA]</scope>
    <source>
        <strain evidence="3 6">3C-UT</strain>
    </source>
</reference>
<dbReference type="AlphaFoldDB" id="A0A379ZE28"/>
<keyword evidence="6" id="KW-1185">Reference proteome</keyword>
<dbReference type="Proteomes" id="UP000255529">
    <property type="component" value="Unassembled WGS sequence"/>
</dbReference>
<gene>
    <name evidence="3" type="ORF">AB4M04_21900</name>
    <name evidence="4" type="ORF">NCTC11544_02178</name>
</gene>
<evidence type="ECO:0000313" key="4">
    <source>
        <dbReference type="EMBL" id="SUI60406.1"/>
    </source>
</evidence>
<proteinExistence type="predicted"/>
<evidence type="ECO:0000259" key="2">
    <source>
        <dbReference type="PROSITE" id="PS51084"/>
    </source>
</evidence>
<dbReference type="GO" id="GO:0008168">
    <property type="term" value="F:methyltransferase activity"/>
    <property type="evidence" value="ECO:0007669"/>
    <property type="project" value="UniProtKB-KW"/>
</dbReference>
<dbReference type="InterPro" id="IPR036265">
    <property type="entry name" value="HIT-like_sf"/>
</dbReference>
<feature type="domain" description="HIT" evidence="2">
    <location>
        <begin position="4"/>
        <end position="105"/>
    </location>
</feature>
<evidence type="ECO:0000313" key="6">
    <source>
        <dbReference type="Proteomes" id="UP001558101"/>
    </source>
</evidence>
<dbReference type="InterPro" id="IPR026026">
    <property type="entry name" value="HIT_Hint"/>
</dbReference>
<dbReference type="SUPFAM" id="SSF54197">
    <property type="entry name" value="HIT-like"/>
    <property type="match status" value="1"/>
</dbReference>
<dbReference type="EMBL" id="UGYN01000002">
    <property type="protein sequence ID" value="SUI60406.1"/>
    <property type="molecule type" value="Genomic_DNA"/>
</dbReference>
<evidence type="ECO:0000313" key="5">
    <source>
        <dbReference type="Proteomes" id="UP000255529"/>
    </source>
</evidence>
<keyword evidence="3" id="KW-0489">Methyltransferase</keyword>
<dbReference type="Proteomes" id="UP001558101">
    <property type="component" value="Unassembled WGS sequence"/>
</dbReference>
<dbReference type="GO" id="GO:0032259">
    <property type="term" value="P:methylation"/>
    <property type="evidence" value="ECO:0007669"/>
    <property type="project" value="UniProtKB-KW"/>
</dbReference>
<reference evidence="4 5" key="1">
    <citation type="submission" date="2018-06" db="EMBL/GenBank/DDBJ databases">
        <authorList>
            <consortium name="Pathogen Informatics"/>
            <person name="Doyle S."/>
        </authorList>
    </citation>
    <scope>NUCLEOTIDE SEQUENCE [LARGE SCALE GENOMIC DNA]</scope>
    <source>
        <strain evidence="4 5">NCTC11544</strain>
    </source>
</reference>
<dbReference type="RefSeq" id="WP_115183467.1">
    <property type="nucleotide sequence ID" value="NZ_CAMKUF010000005.1"/>
</dbReference>
<feature type="short sequence motif" description="Histidine triad motif" evidence="1">
    <location>
        <begin position="90"/>
        <end position="94"/>
    </location>
</feature>